<keyword evidence="5 14" id="KW-0812">Transmembrane</keyword>
<gene>
    <name evidence="18" type="ORF">LOTGIDRAFT_139359</name>
</gene>
<dbReference type="FunFam" id="1.10.2000.10:FF:000003">
    <property type="entry name" value="Frizzled class receptor 2"/>
    <property type="match status" value="1"/>
</dbReference>
<dbReference type="InterPro" id="IPR015526">
    <property type="entry name" value="Frizzled/SFRP"/>
</dbReference>
<name>V4CHR5_LOTGI</name>
<dbReference type="PANTHER" id="PTHR11309">
    <property type="entry name" value="FRIZZLED"/>
    <property type="match status" value="1"/>
</dbReference>
<evidence type="ECO:0000256" key="6">
    <source>
        <dbReference type="ARBA" id="ARBA00022989"/>
    </source>
</evidence>
<dbReference type="FunFam" id="1.20.1070.10:FF:000029">
    <property type="entry name" value="Frizzled class receptor 2"/>
    <property type="match status" value="1"/>
</dbReference>
<keyword evidence="9 13" id="KW-1015">Disulfide bond</keyword>
<organism evidence="18 19">
    <name type="scientific">Lottia gigantea</name>
    <name type="common">Giant owl limpet</name>
    <dbReference type="NCBI Taxonomy" id="225164"/>
    <lineage>
        <taxon>Eukaryota</taxon>
        <taxon>Metazoa</taxon>
        <taxon>Spiralia</taxon>
        <taxon>Lophotrochozoa</taxon>
        <taxon>Mollusca</taxon>
        <taxon>Gastropoda</taxon>
        <taxon>Patellogastropoda</taxon>
        <taxon>Lottioidea</taxon>
        <taxon>Lottiidae</taxon>
        <taxon>Lottia</taxon>
    </lineage>
</organism>
<feature type="domain" description="FZ" evidence="16">
    <location>
        <begin position="38"/>
        <end position="154"/>
    </location>
</feature>
<dbReference type="InterPro" id="IPR000539">
    <property type="entry name" value="Frizzled/Smoothened_7TM"/>
</dbReference>
<evidence type="ECO:0000313" key="19">
    <source>
        <dbReference type="Proteomes" id="UP000030746"/>
    </source>
</evidence>
<protein>
    <submittedName>
        <fullName evidence="18">Uncharacterized protein</fullName>
    </submittedName>
</protein>
<dbReference type="KEGG" id="lgi:LOTGIDRAFT_139359"/>
<comment type="similarity">
    <text evidence="2">Belongs to the G-protein coupled receptor Fz/Smo family.</text>
</comment>
<dbReference type="SMART" id="SM00063">
    <property type="entry name" value="FRI"/>
    <property type="match status" value="1"/>
</dbReference>
<dbReference type="EMBL" id="KB200430">
    <property type="protein sequence ID" value="ESP01680.1"/>
    <property type="molecule type" value="Genomic_DNA"/>
</dbReference>
<dbReference type="OrthoDB" id="10053709at2759"/>
<evidence type="ECO:0000259" key="17">
    <source>
        <dbReference type="PROSITE" id="PS50261"/>
    </source>
</evidence>
<evidence type="ECO:0000256" key="2">
    <source>
        <dbReference type="ARBA" id="ARBA00008077"/>
    </source>
</evidence>
<dbReference type="SMART" id="SM01330">
    <property type="entry name" value="Frizzled"/>
    <property type="match status" value="1"/>
</dbReference>
<accession>V4CHR5</accession>
<dbReference type="AlphaFoldDB" id="V4CHR5"/>
<comment type="caution">
    <text evidence="13">Lacks conserved residue(s) required for the propagation of feature annotation.</text>
</comment>
<evidence type="ECO:0000256" key="1">
    <source>
        <dbReference type="ARBA" id="ARBA00004651"/>
    </source>
</evidence>
<evidence type="ECO:0000256" key="8">
    <source>
        <dbReference type="ARBA" id="ARBA00023136"/>
    </source>
</evidence>
<dbReference type="Pfam" id="PF01534">
    <property type="entry name" value="Frizzled"/>
    <property type="match status" value="1"/>
</dbReference>
<dbReference type="GO" id="GO:0042813">
    <property type="term" value="F:Wnt receptor activity"/>
    <property type="evidence" value="ECO:0007669"/>
    <property type="project" value="TreeGrafter"/>
</dbReference>
<feature type="signal peptide" evidence="15">
    <location>
        <begin position="1"/>
        <end position="25"/>
    </location>
</feature>
<dbReference type="Gene3D" id="1.10.2000.10">
    <property type="entry name" value="Frizzled cysteine-rich domain"/>
    <property type="match status" value="1"/>
</dbReference>
<dbReference type="STRING" id="225164.V4CHR5"/>
<dbReference type="PROSITE" id="PS50261">
    <property type="entry name" value="G_PROTEIN_RECEP_F2_4"/>
    <property type="match status" value="1"/>
</dbReference>
<dbReference type="GO" id="GO:0035567">
    <property type="term" value="P:non-canonical Wnt signaling pathway"/>
    <property type="evidence" value="ECO:0007669"/>
    <property type="project" value="TreeGrafter"/>
</dbReference>
<dbReference type="OMA" id="VPDHGYC"/>
<keyword evidence="11" id="KW-0325">Glycoprotein</keyword>
<keyword evidence="10" id="KW-0675">Receptor</keyword>
<feature type="disulfide bond" evidence="13">
    <location>
        <begin position="118"/>
        <end position="142"/>
    </location>
</feature>
<evidence type="ECO:0000256" key="15">
    <source>
        <dbReference type="SAM" id="SignalP"/>
    </source>
</evidence>
<evidence type="ECO:0000259" key="16">
    <source>
        <dbReference type="PROSITE" id="PS50038"/>
    </source>
</evidence>
<dbReference type="PANTHER" id="PTHR11309:SF47">
    <property type="entry name" value="FRIZZLED"/>
    <property type="match status" value="1"/>
</dbReference>
<dbReference type="CDD" id="cd07458">
    <property type="entry name" value="CRD_FZ1_like"/>
    <property type="match status" value="1"/>
</dbReference>
<keyword evidence="15" id="KW-0732">Signal</keyword>
<evidence type="ECO:0000256" key="11">
    <source>
        <dbReference type="ARBA" id="ARBA00023180"/>
    </source>
</evidence>
<dbReference type="SUPFAM" id="SSF63501">
    <property type="entry name" value="Frizzled cysteine-rich domain"/>
    <property type="match status" value="1"/>
</dbReference>
<feature type="transmembrane region" description="Helical" evidence="14">
    <location>
        <begin position="533"/>
        <end position="552"/>
    </location>
</feature>
<dbReference type="Gene3D" id="1.20.1070.10">
    <property type="entry name" value="Rhodopsin 7-helix transmembrane proteins"/>
    <property type="match status" value="1"/>
</dbReference>
<dbReference type="HOGENOM" id="CLU_007873_2_1_1"/>
<keyword evidence="7" id="KW-0297">G-protein coupled receptor</keyword>
<dbReference type="Pfam" id="PF01392">
    <property type="entry name" value="Fz"/>
    <property type="match status" value="1"/>
</dbReference>
<reference evidence="18 19" key="1">
    <citation type="journal article" date="2013" name="Nature">
        <title>Insights into bilaterian evolution from three spiralian genomes.</title>
        <authorList>
            <person name="Simakov O."/>
            <person name="Marletaz F."/>
            <person name="Cho S.J."/>
            <person name="Edsinger-Gonzales E."/>
            <person name="Havlak P."/>
            <person name="Hellsten U."/>
            <person name="Kuo D.H."/>
            <person name="Larsson T."/>
            <person name="Lv J."/>
            <person name="Arendt D."/>
            <person name="Savage R."/>
            <person name="Osoegawa K."/>
            <person name="de Jong P."/>
            <person name="Grimwood J."/>
            <person name="Chapman J.A."/>
            <person name="Shapiro H."/>
            <person name="Aerts A."/>
            <person name="Otillar R.P."/>
            <person name="Terry A.Y."/>
            <person name="Boore J.L."/>
            <person name="Grigoriev I.V."/>
            <person name="Lindberg D.R."/>
            <person name="Seaver E.C."/>
            <person name="Weisblat D.A."/>
            <person name="Putnam N.H."/>
            <person name="Rokhsar D.S."/>
        </authorList>
    </citation>
    <scope>NUCLEOTIDE SEQUENCE [LARGE SCALE GENOMIC DNA]</scope>
</reference>
<dbReference type="PROSITE" id="PS50038">
    <property type="entry name" value="FZ"/>
    <property type="match status" value="1"/>
</dbReference>
<dbReference type="GeneID" id="20234181"/>
<feature type="transmembrane region" description="Helical" evidence="14">
    <location>
        <begin position="431"/>
        <end position="452"/>
    </location>
</feature>
<evidence type="ECO:0000256" key="10">
    <source>
        <dbReference type="ARBA" id="ARBA00023170"/>
    </source>
</evidence>
<dbReference type="GO" id="GO:0017147">
    <property type="term" value="F:Wnt-protein binding"/>
    <property type="evidence" value="ECO:0007669"/>
    <property type="project" value="TreeGrafter"/>
</dbReference>
<dbReference type="InterPro" id="IPR036790">
    <property type="entry name" value="Frizzled_dom_sf"/>
</dbReference>
<keyword evidence="3" id="KW-0217">Developmental protein</keyword>
<evidence type="ECO:0000256" key="12">
    <source>
        <dbReference type="ARBA" id="ARBA00023224"/>
    </source>
</evidence>
<comment type="subcellular location">
    <subcellularLocation>
        <location evidence="1">Cell membrane</location>
        <topology evidence="1">Multi-pass membrane protein</topology>
    </subcellularLocation>
</comment>
<evidence type="ECO:0000256" key="9">
    <source>
        <dbReference type="ARBA" id="ARBA00023157"/>
    </source>
</evidence>
<feature type="chain" id="PRO_5004717393" evidence="15">
    <location>
        <begin position="26"/>
        <end position="576"/>
    </location>
</feature>
<feature type="domain" description="G-protein coupled receptors family 2 profile 2" evidence="17">
    <location>
        <begin position="244"/>
        <end position="558"/>
    </location>
</feature>
<dbReference type="InterPro" id="IPR017981">
    <property type="entry name" value="GPCR_2-like_7TM"/>
</dbReference>
<dbReference type="GO" id="GO:0060070">
    <property type="term" value="P:canonical Wnt signaling pathway"/>
    <property type="evidence" value="ECO:0007669"/>
    <property type="project" value="TreeGrafter"/>
</dbReference>
<proteinExistence type="inferred from homology"/>
<dbReference type="GO" id="GO:0005886">
    <property type="term" value="C:plasma membrane"/>
    <property type="evidence" value="ECO:0007669"/>
    <property type="project" value="UniProtKB-SubCell"/>
</dbReference>
<keyword evidence="6 14" id="KW-1133">Transmembrane helix</keyword>
<feature type="transmembrane region" description="Helical" evidence="14">
    <location>
        <begin position="340"/>
        <end position="365"/>
    </location>
</feature>
<evidence type="ECO:0000313" key="18">
    <source>
        <dbReference type="EMBL" id="ESP01680.1"/>
    </source>
</evidence>
<dbReference type="CDD" id="cd15034">
    <property type="entry name" value="7tmF_FZD1_2_7-like"/>
    <property type="match status" value="1"/>
</dbReference>
<dbReference type="InterPro" id="IPR020067">
    <property type="entry name" value="Frizzled_dom"/>
</dbReference>
<feature type="transmembrane region" description="Helical" evidence="14">
    <location>
        <begin position="473"/>
        <end position="494"/>
    </location>
</feature>
<feature type="disulfide bond" evidence="13">
    <location>
        <begin position="43"/>
        <end position="104"/>
    </location>
</feature>
<evidence type="ECO:0000256" key="3">
    <source>
        <dbReference type="ARBA" id="ARBA00022473"/>
    </source>
</evidence>
<evidence type="ECO:0000256" key="14">
    <source>
        <dbReference type="SAM" id="Phobius"/>
    </source>
</evidence>
<evidence type="ECO:0000256" key="4">
    <source>
        <dbReference type="ARBA" id="ARBA00022475"/>
    </source>
</evidence>
<sequence>MYTRVTLLTFVALLLGIENSGRVWSSTVHTKITDQELEPHGKCEPITIPLCKDIQYNETIMPNILNHQKQDDAGLEVHQFFPLVKVQCSTKLKFFLCTMYVPVCTVLEDAIPPCRPLCNQARDGCESLMNKFGFEWPESLKCEKLPVSGLCVGENITEPTSQRPPTGPDIRPPYTGKPGFGSTNPPVTYKPYPGKNRTRSFNCPDELRVPRGFDYSIKIGDHLETDCGSPCYNTFFKSEKREFARWWIGVWSCICLASTLFTVLTFLIDMQRFRYPERPIIFLSGCYFMVAMAYVVGFALREEVACMDPFDPPTDTKVPVPKEKMVSIITQGTKKEGCTILFMMLYFFSMASSIWWVILTLTWFLAAGMKWGHEAIEANSQYFHLAAWAVPAIKTIAILAMGKVDGDVLSGVCFTGIFDVDALRGFVLAPLVVYLIIGTSFLLAGFVSLFRIRTIMKSDGTKTDKLEKLMVRIGIFSVLYTVPATIVIACYFYEQSFREKWMVTWWATTCEGYHRPCPQNLTSKPWPDFNVFMIKYLMTVIVGITSGVWIWTGKTFMSWRNFYGRIFSPKANESVV</sequence>
<keyword evidence="4" id="KW-1003">Cell membrane</keyword>
<feature type="transmembrane region" description="Helical" evidence="14">
    <location>
        <begin position="385"/>
        <end position="402"/>
    </location>
</feature>
<keyword evidence="8 14" id="KW-0472">Membrane</keyword>
<evidence type="ECO:0000256" key="7">
    <source>
        <dbReference type="ARBA" id="ARBA00023040"/>
    </source>
</evidence>
<feature type="transmembrane region" description="Helical" evidence="14">
    <location>
        <begin position="246"/>
        <end position="268"/>
    </location>
</feature>
<keyword evidence="12" id="KW-0807">Transducer</keyword>
<keyword evidence="19" id="KW-1185">Reference proteome</keyword>
<evidence type="ECO:0000256" key="5">
    <source>
        <dbReference type="ARBA" id="ARBA00022692"/>
    </source>
</evidence>
<dbReference type="Proteomes" id="UP000030746">
    <property type="component" value="Unassembled WGS sequence"/>
</dbReference>
<dbReference type="CTD" id="20234181"/>
<dbReference type="RefSeq" id="XP_009047666.1">
    <property type="nucleotide sequence ID" value="XM_009049418.1"/>
</dbReference>
<evidence type="ECO:0000256" key="13">
    <source>
        <dbReference type="PROSITE-ProRule" id="PRU00090"/>
    </source>
</evidence>
<feature type="transmembrane region" description="Helical" evidence="14">
    <location>
        <begin position="280"/>
        <end position="300"/>
    </location>
</feature>
<dbReference type="GO" id="GO:0004930">
    <property type="term" value="F:G protein-coupled receptor activity"/>
    <property type="evidence" value="ECO:0007669"/>
    <property type="project" value="UniProtKB-KW"/>
</dbReference>
<dbReference type="PRINTS" id="PR00489">
    <property type="entry name" value="FRIZZLED"/>
</dbReference>
<feature type="disulfide bond" evidence="13">
    <location>
        <begin position="51"/>
        <end position="97"/>
    </location>
</feature>